<organism evidence="7 8">
    <name type="scientific">Venturia inaequalis</name>
    <name type="common">Apple scab fungus</name>
    <dbReference type="NCBI Taxonomy" id="5025"/>
    <lineage>
        <taxon>Eukaryota</taxon>
        <taxon>Fungi</taxon>
        <taxon>Dikarya</taxon>
        <taxon>Ascomycota</taxon>
        <taxon>Pezizomycotina</taxon>
        <taxon>Dothideomycetes</taxon>
        <taxon>Pleosporomycetidae</taxon>
        <taxon>Venturiales</taxon>
        <taxon>Venturiaceae</taxon>
        <taxon>Venturia</taxon>
    </lineage>
</organism>
<accession>A0A8H3YP51</accession>
<name>A0A8H3YP51_VENIN</name>
<dbReference type="PANTHER" id="PTHR13789:SF147">
    <property type="entry name" value="PUTATIVE (AFU_ORTHOLOGUE AFUA_2G01950)-RELATED"/>
    <property type="match status" value="1"/>
</dbReference>
<comment type="caution">
    <text evidence="7">The sequence shown here is derived from an EMBL/GenBank/DDBJ whole genome shotgun (WGS) entry which is preliminary data.</text>
</comment>
<keyword evidence="5" id="KW-0503">Monooxygenase</keyword>
<dbReference type="FunFam" id="3.50.50.60:FF:000115">
    <property type="entry name" value="Salicylate hydroxylase, putative"/>
    <property type="match status" value="1"/>
</dbReference>
<proteinExistence type="inferred from homology"/>
<dbReference type="GO" id="GO:0071949">
    <property type="term" value="F:FAD binding"/>
    <property type="evidence" value="ECO:0007669"/>
    <property type="project" value="InterPro"/>
</dbReference>
<evidence type="ECO:0000313" key="8">
    <source>
        <dbReference type="Proteomes" id="UP000447873"/>
    </source>
</evidence>
<comment type="similarity">
    <text evidence="1">Belongs to the paxM FAD-dependent monooxygenase family.</text>
</comment>
<reference evidence="7 8" key="1">
    <citation type="submission" date="2018-12" db="EMBL/GenBank/DDBJ databases">
        <title>Venturia inaequalis Genome Resource.</title>
        <authorList>
            <person name="Lichtner F.J."/>
        </authorList>
    </citation>
    <scope>NUCLEOTIDE SEQUENCE [LARGE SCALE GENOMIC DNA]</scope>
    <source>
        <strain evidence="7 8">120213</strain>
    </source>
</reference>
<keyword evidence="3" id="KW-0274">FAD</keyword>
<sequence length="447" mass="49745">MAKASTDLHVCIVGAGMGGLASALALAKNGFTNIHVYETASDLGFVGAGIQLAVNMARILDRLGCWSEIEREGTDIQETSIRQGSTNTELAHVEMRYIRKEYSHPHMTGHRASLSKSLYNACKSEFASITFHFRSRLTTISSFGPHPKFTIEPRDGTPYEVTCDVLLACDGIKSVARDAMLKDLNVDASVMVVDTQQAAYRIMLDRRDMEHDPELMELINMNGNVRWIGERRHIIAYPVSNHTVYNLSTCQPDTHFASATNETYTTKGSKPEMLQTFEDFAPIVKKMLNMVPDGEVCEWKLRVHTPLPTWIHTTTALLGDSSHPTLPHLNQGAAQAIEDAAAIAICLRKLPNTDPTSINKALRVFEQIRKARAELLVELAAQSGRNLHLGEGRAREERDEAFRAAGGGGKVPDQWADRDVQKMIYGFDVWEETERRFDGIFEGLSDE</sequence>
<protein>
    <recommendedName>
        <fullName evidence="6">FAD-binding domain-containing protein</fullName>
    </recommendedName>
</protein>
<evidence type="ECO:0000256" key="3">
    <source>
        <dbReference type="ARBA" id="ARBA00022827"/>
    </source>
</evidence>
<dbReference type="InterPro" id="IPR002938">
    <property type="entry name" value="FAD-bd"/>
</dbReference>
<evidence type="ECO:0000259" key="6">
    <source>
        <dbReference type="Pfam" id="PF01494"/>
    </source>
</evidence>
<keyword evidence="2" id="KW-0285">Flavoprotein</keyword>
<dbReference type="InterPro" id="IPR050493">
    <property type="entry name" value="FAD-dep_Monooxygenase_BioMet"/>
</dbReference>
<gene>
    <name evidence="7" type="ORF">EG328_007780</name>
</gene>
<feature type="domain" description="FAD-binding" evidence="6">
    <location>
        <begin position="8"/>
        <end position="377"/>
    </location>
</feature>
<dbReference type="GO" id="GO:0004497">
    <property type="term" value="F:monooxygenase activity"/>
    <property type="evidence" value="ECO:0007669"/>
    <property type="project" value="UniProtKB-KW"/>
</dbReference>
<dbReference type="PANTHER" id="PTHR13789">
    <property type="entry name" value="MONOOXYGENASE"/>
    <property type="match status" value="1"/>
</dbReference>
<dbReference type="EMBL" id="WNWS01000420">
    <property type="protein sequence ID" value="KAE9968140.1"/>
    <property type="molecule type" value="Genomic_DNA"/>
</dbReference>
<evidence type="ECO:0000256" key="2">
    <source>
        <dbReference type="ARBA" id="ARBA00022630"/>
    </source>
</evidence>
<evidence type="ECO:0000256" key="5">
    <source>
        <dbReference type="ARBA" id="ARBA00023033"/>
    </source>
</evidence>
<dbReference type="PRINTS" id="PR00420">
    <property type="entry name" value="RNGMNOXGNASE"/>
</dbReference>
<evidence type="ECO:0000256" key="4">
    <source>
        <dbReference type="ARBA" id="ARBA00023002"/>
    </source>
</evidence>
<dbReference type="Pfam" id="PF01494">
    <property type="entry name" value="FAD_binding_3"/>
    <property type="match status" value="1"/>
</dbReference>
<dbReference type="AlphaFoldDB" id="A0A8H3YP51"/>
<dbReference type="Gene3D" id="3.50.50.60">
    <property type="entry name" value="FAD/NAD(P)-binding domain"/>
    <property type="match status" value="1"/>
</dbReference>
<evidence type="ECO:0000256" key="1">
    <source>
        <dbReference type="ARBA" id="ARBA00007992"/>
    </source>
</evidence>
<keyword evidence="4" id="KW-0560">Oxidoreductase</keyword>
<dbReference type="SUPFAM" id="SSF54373">
    <property type="entry name" value="FAD-linked reductases, C-terminal domain"/>
    <property type="match status" value="1"/>
</dbReference>
<evidence type="ECO:0000313" key="7">
    <source>
        <dbReference type="EMBL" id="KAE9968140.1"/>
    </source>
</evidence>
<dbReference type="InterPro" id="IPR036188">
    <property type="entry name" value="FAD/NAD-bd_sf"/>
</dbReference>
<dbReference type="Proteomes" id="UP000447873">
    <property type="component" value="Unassembled WGS sequence"/>
</dbReference>
<dbReference type="SUPFAM" id="SSF51905">
    <property type="entry name" value="FAD/NAD(P)-binding domain"/>
    <property type="match status" value="1"/>
</dbReference>